<proteinExistence type="predicted"/>
<dbReference type="EMBL" id="JAIRBB010000010">
    <property type="protein sequence ID" value="MCG2431645.1"/>
    <property type="molecule type" value="Genomic_DNA"/>
</dbReference>
<protein>
    <submittedName>
        <fullName evidence="1">STAS/SEC14 domain-containing protein</fullName>
    </submittedName>
</protein>
<sequence length="121" mass="14479">MLQIIELKEKNIVATKASGKLRKEDIEKIHPLIHAILDKGMKVRWYFEMDNFTGWDLPGLWEDLKMDTAHARDYEKIAMVGDKKWQNWITQFMKPFTKAEIKYFNLDQKEEAKNWIGYNTK</sequence>
<dbReference type="AlphaFoldDB" id="A0A9X1R1X9"/>
<evidence type="ECO:0000313" key="1">
    <source>
        <dbReference type="EMBL" id="MCG2431645.1"/>
    </source>
</evidence>
<name>A0A9X1R1X9_9FLAO</name>
<organism evidence="1 2">
    <name type="scientific">Aequorivita xiaoshiensis</name>
    <dbReference type="NCBI Taxonomy" id="2874476"/>
    <lineage>
        <taxon>Bacteria</taxon>
        <taxon>Pseudomonadati</taxon>
        <taxon>Bacteroidota</taxon>
        <taxon>Flavobacteriia</taxon>
        <taxon>Flavobacteriales</taxon>
        <taxon>Flavobacteriaceae</taxon>
        <taxon>Aequorivita</taxon>
    </lineage>
</organism>
<dbReference type="RefSeq" id="WP_237608733.1">
    <property type="nucleotide sequence ID" value="NZ_JAIRBB010000010.1"/>
</dbReference>
<evidence type="ECO:0000313" key="2">
    <source>
        <dbReference type="Proteomes" id="UP001139462"/>
    </source>
</evidence>
<accession>A0A9X1R1X9</accession>
<dbReference type="SUPFAM" id="SSF52091">
    <property type="entry name" value="SpoIIaa-like"/>
    <property type="match status" value="1"/>
</dbReference>
<keyword evidence="2" id="KW-1185">Reference proteome</keyword>
<dbReference type="Gene3D" id="3.40.50.10600">
    <property type="entry name" value="SpoIIaa-like domains"/>
    <property type="match status" value="1"/>
</dbReference>
<dbReference type="InterPro" id="IPR038396">
    <property type="entry name" value="SpoIIAA-like_sf"/>
</dbReference>
<gene>
    <name evidence="1" type="ORF">K8344_10990</name>
</gene>
<dbReference type="Proteomes" id="UP001139462">
    <property type="component" value="Unassembled WGS sequence"/>
</dbReference>
<dbReference type="Pfam" id="PF11964">
    <property type="entry name" value="SpoIIAA-like"/>
    <property type="match status" value="1"/>
</dbReference>
<reference evidence="1" key="1">
    <citation type="submission" date="2021-09" db="EMBL/GenBank/DDBJ databases">
        <title>Genome of Aequorivita sp. strain F64183.</title>
        <authorList>
            <person name="Wang Y."/>
        </authorList>
    </citation>
    <scope>NUCLEOTIDE SEQUENCE</scope>
    <source>
        <strain evidence="1">F64183</strain>
    </source>
</reference>
<dbReference type="InterPro" id="IPR036513">
    <property type="entry name" value="STAS_dom_sf"/>
</dbReference>
<comment type="caution">
    <text evidence="1">The sequence shown here is derived from an EMBL/GenBank/DDBJ whole genome shotgun (WGS) entry which is preliminary data.</text>
</comment>
<dbReference type="InterPro" id="IPR021866">
    <property type="entry name" value="SpoIIAA-like"/>
</dbReference>